<dbReference type="GeneID" id="115752954"/>
<proteinExistence type="predicted"/>
<dbReference type="SUPFAM" id="SSF55008">
    <property type="entry name" value="HMA, heavy metal-associated domain"/>
    <property type="match status" value="1"/>
</dbReference>
<dbReference type="RefSeq" id="XP_030547248.2">
    <property type="nucleotide sequence ID" value="XM_030691388.2"/>
</dbReference>
<reference evidence="4" key="1">
    <citation type="submission" date="2025-08" db="UniProtKB">
        <authorList>
            <consortium name="RefSeq"/>
        </authorList>
    </citation>
    <scope>IDENTIFICATION</scope>
    <source>
        <tissue evidence="4">Leaf</tissue>
    </source>
</reference>
<dbReference type="PANTHER" id="PTHR22814:SF360">
    <property type="entry name" value="HEAVY METAL-ASSOCIATED ISOPRENYLATED PLANT PROTEIN 20-LIKE ISOFORM X1"/>
    <property type="match status" value="1"/>
</dbReference>
<dbReference type="Proteomes" id="UP000827889">
    <property type="component" value="Chromosome 9"/>
</dbReference>
<keyword evidence="1" id="KW-0479">Metal-binding</keyword>
<dbReference type="InterPro" id="IPR006121">
    <property type="entry name" value="HMA_dom"/>
</dbReference>
<dbReference type="PROSITE" id="PS50846">
    <property type="entry name" value="HMA_2"/>
    <property type="match status" value="1"/>
</dbReference>
<organism evidence="3 4">
    <name type="scientific">Rhodamnia argentea</name>
    <dbReference type="NCBI Taxonomy" id="178133"/>
    <lineage>
        <taxon>Eukaryota</taxon>
        <taxon>Viridiplantae</taxon>
        <taxon>Streptophyta</taxon>
        <taxon>Embryophyta</taxon>
        <taxon>Tracheophyta</taxon>
        <taxon>Spermatophyta</taxon>
        <taxon>Magnoliopsida</taxon>
        <taxon>eudicotyledons</taxon>
        <taxon>Gunneridae</taxon>
        <taxon>Pentapetalae</taxon>
        <taxon>rosids</taxon>
        <taxon>malvids</taxon>
        <taxon>Myrtales</taxon>
        <taxon>Myrtaceae</taxon>
        <taxon>Myrtoideae</taxon>
        <taxon>Myrteae</taxon>
        <taxon>Australasian group</taxon>
        <taxon>Rhodamnia</taxon>
    </lineage>
</organism>
<dbReference type="AlphaFoldDB" id="A0A8B8QL63"/>
<accession>A0A8B8QL63</accession>
<feature type="domain" description="HMA" evidence="2">
    <location>
        <begin position="100"/>
        <end position="163"/>
    </location>
</feature>
<dbReference type="CDD" id="cd00371">
    <property type="entry name" value="HMA"/>
    <property type="match status" value="1"/>
</dbReference>
<dbReference type="GO" id="GO:0046872">
    <property type="term" value="F:metal ion binding"/>
    <property type="evidence" value="ECO:0007669"/>
    <property type="project" value="UniProtKB-KW"/>
</dbReference>
<evidence type="ECO:0000256" key="1">
    <source>
        <dbReference type="ARBA" id="ARBA00022723"/>
    </source>
</evidence>
<dbReference type="PANTHER" id="PTHR22814">
    <property type="entry name" value="COPPER TRANSPORT PROTEIN ATOX1-RELATED"/>
    <property type="match status" value="1"/>
</dbReference>
<dbReference type="Gene3D" id="3.30.70.100">
    <property type="match status" value="1"/>
</dbReference>
<evidence type="ECO:0000313" key="3">
    <source>
        <dbReference type="Proteomes" id="UP000827889"/>
    </source>
</evidence>
<evidence type="ECO:0000259" key="2">
    <source>
        <dbReference type="PROSITE" id="PS50846"/>
    </source>
</evidence>
<evidence type="ECO:0000313" key="4">
    <source>
        <dbReference type="RefSeq" id="XP_030547248.2"/>
    </source>
</evidence>
<keyword evidence="3" id="KW-1185">Reference proteome</keyword>
<protein>
    <submittedName>
        <fullName evidence="4">Heavy metal-associated isoprenylated plant protein 31-like</fullName>
    </submittedName>
</protein>
<sequence length="234" mass="26235">MVRGLLRSLVVKVSPEAAWKYLVYGVQYSSGRILVSSGDAAAPVSIKAMTWMDLVIYGRWSWTGKCGGWNVGEWILKESARGKKERISPGAESESEEVGSKIVETHVNMDFQGCGENIRSALNKLEGVQDVDINLDMQKVTVAGFVDERKVLLAEKDTGKSAQTWQHQTTHLYCNSFDHYQYDQMSHGRSPPPNSHYAQPTYMTRHYKHGELMGKASYDVYMYSDDTGSSCSIM</sequence>
<dbReference type="Pfam" id="PF00403">
    <property type="entry name" value="HMA"/>
    <property type="match status" value="1"/>
</dbReference>
<dbReference type="KEGG" id="rarg:115752954"/>
<gene>
    <name evidence="4" type="primary">LOC115752954</name>
</gene>
<name>A0A8B8QL63_9MYRT</name>
<dbReference type="InterPro" id="IPR036163">
    <property type="entry name" value="HMA_dom_sf"/>
</dbReference>